<keyword evidence="3" id="KW-1185">Reference proteome</keyword>
<dbReference type="EMBL" id="KN819358">
    <property type="protein sequence ID" value="KIJ12888.1"/>
    <property type="molecule type" value="Genomic_DNA"/>
</dbReference>
<accession>A0A0C9TQX8</accession>
<dbReference type="OrthoDB" id="2158839at2759"/>
<reference evidence="2 3" key="1">
    <citation type="submission" date="2014-06" db="EMBL/GenBank/DDBJ databases">
        <authorList>
            <consortium name="DOE Joint Genome Institute"/>
            <person name="Kuo A."/>
            <person name="Kohler A."/>
            <person name="Nagy L.G."/>
            <person name="Floudas D."/>
            <person name="Copeland A."/>
            <person name="Barry K.W."/>
            <person name="Cichocki N."/>
            <person name="Veneault-Fourrey C."/>
            <person name="LaButti K."/>
            <person name="Lindquist E.A."/>
            <person name="Lipzen A."/>
            <person name="Lundell T."/>
            <person name="Morin E."/>
            <person name="Murat C."/>
            <person name="Sun H."/>
            <person name="Tunlid A."/>
            <person name="Henrissat B."/>
            <person name="Grigoriev I.V."/>
            <person name="Hibbett D.S."/>
            <person name="Martin F."/>
            <person name="Nordberg H.P."/>
            <person name="Cantor M.N."/>
            <person name="Hua S.X."/>
        </authorList>
    </citation>
    <scope>NUCLEOTIDE SEQUENCE [LARGE SCALE GENOMIC DNA]</scope>
    <source>
        <strain evidence="2 3">ATCC 200175</strain>
    </source>
</reference>
<feature type="non-terminal residue" evidence="2">
    <location>
        <position position="115"/>
    </location>
</feature>
<feature type="non-terminal residue" evidence="2">
    <location>
        <position position="1"/>
    </location>
</feature>
<protein>
    <submittedName>
        <fullName evidence="2">Uncharacterized protein</fullName>
    </submittedName>
</protein>
<feature type="region of interest" description="Disordered" evidence="1">
    <location>
        <begin position="1"/>
        <end position="44"/>
    </location>
</feature>
<evidence type="ECO:0000313" key="3">
    <source>
        <dbReference type="Proteomes" id="UP000053647"/>
    </source>
</evidence>
<feature type="compositionally biased region" description="Polar residues" evidence="1">
    <location>
        <begin position="30"/>
        <end position="44"/>
    </location>
</feature>
<proteinExistence type="predicted"/>
<name>A0A0C9TQX8_PAXIN</name>
<evidence type="ECO:0000313" key="2">
    <source>
        <dbReference type="EMBL" id="KIJ12888.1"/>
    </source>
</evidence>
<sequence>HRLPSFSKRPISPPSQQSPDESASKKPRTFRNQTTPSFANTSANDTTLPVCAVCLGRGRHLVIQCKLPRTWDNLYDTFAERINKALFAKDGRNICSKWQREEGCSDRHDNRHFCS</sequence>
<organism evidence="2 3">
    <name type="scientific">Paxillus involutus ATCC 200175</name>
    <dbReference type="NCBI Taxonomy" id="664439"/>
    <lineage>
        <taxon>Eukaryota</taxon>
        <taxon>Fungi</taxon>
        <taxon>Dikarya</taxon>
        <taxon>Basidiomycota</taxon>
        <taxon>Agaricomycotina</taxon>
        <taxon>Agaricomycetes</taxon>
        <taxon>Agaricomycetidae</taxon>
        <taxon>Boletales</taxon>
        <taxon>Paxilineae</taxon>
        <taxon>Paxillaceae</taxon>
        <taxon>Paxillus</taxon>
    </lineage>
</organism>
<dbReference type="Proteomes" id="UP000053647">
    <property type="component" value="Unassembled WGS sequence"/>
</dbReference>
<gene>
    <name evidence="2" type="ORF">PAXINDRAFT_53829</name>
</gene>
<reference evidence="3" key="2">
    <citation type="submission" date="2015-01" db="EMBL/GenBank/DDBJ databases">
        <title>Evolutionary Origins and Diversification of the Mycorrhizal Mutualists.</title>
        <authorList>
            <consortium name="DOE Joint Genome Institute"/>
            <consortium name="Mycorrhizal Genomics Consortium"/>
            <person name="Kohler A."/>
            <person name="Kuo A."/>
            <person name="Nagy L.G."/>
            <person name="Floudas D."/>
            <person name="Copeland A."/>
            <person name="Barry K.W."/>
            <person name="Cichocki N."/>
            <person name="Veneault-Fourrey C."/>
            <person name="LaButti K."/>
            <person name="Lindquist E.A."/>
            <person name="Lipzen A."/>
            <person name="Lundell T."/>
            <person name="Morin E."/>
            <person name="Murat C."/>
            <person name="Riley R."/>
            <person name="Ohm R."/>
            <person name="Sun H."/>
            <person name="Tunlid A."/>
            <person name="Henrissat B."/>
            <person name="Grigoriev I.V."/>
            <person name="Hibbett D.S."/>
            <person name="Martin F."/>
        </authorList>
    </citation>
    <scope>NUCLEOTIDE SEQUENCE [LARGE SCALE GENOMIC DNA]</scope>
    <source>
        <strain evidence="3">ATCC 200175</strain>
    </source>
</reference>
<evidence type="ECO:0000256" key="1">
    <source>
        <dbReference type="SAM" id="MobiDB-lite"/>
    </source>
</evidence>
<dbReference type="AlphaFoldDB" id="A0A0C9TQX8"/>
<dbReference type="HOGENOM" id="CLU_131643_0_0_1"/>